<evidence type="ECO:0000313" key="1">
    <source>
        <dbReference type="EMBL" id="GAA5059318.1"/>
    </source>
</evidence>
<comment type="caution">
    <text evidence="1">The sequence shown here is derived from an EMBL/GenBank/DDBJ whole genome shotgun (WGS) entry which is preliminary data.</text>
</comment>
<protein>
    <submittedName>
        <fullName evidence="1">Uncharacterized protein</fullName>
    </submittedName>
</protein>
<keyword evidence="2" id="KW-1185">Reference proteome</keyword>
<name>A0ABP9KMT5_9ACTN</name>
<evidence type="ECO:0000313" key="2">
    <source>
        <dbReference type="Proteomes" id="UP001500124"/>
    </source>
</evidence>
<reference evidence="2" key="1">
    <citation type="journal article" date="2019" name="Int. J. Syst. Evol. Microbiol.">
        <title>The Global Catalogue of Microorganisms (GCM) 10K type strain sequencing project: providing services to taxonomists for standard genome sequencing and annotation.</title>
        <authorList>
            <consortium name="The Broad Institute Genomics Platform"/>
            <consortium name="The Broad Institute Genome Sequencing Center for Infectious Disease"/>
            <person name="Wu L."/>
            <person name="Ma J."/>
        </authorList>
    </citation>
    <scope>NUCLEOTIDE SEQUENCE [LARGE SCALE GENOMIC DNA]</scope>
    <source>
        <strain evidence="2">JCM 18410</strain>
    </source>
</reference>
<gene>
    <name evidence="1" type="ORF">GCM10023336_35000</name>
</gene>
<organism evidence="1 2">
    <name type="scientific">Streptomyces similanensis</name>
    <dbReference type="NCBI Taxonomy" id="1274988"/>
    <lineage>
        <taxon>Bacteria</taxon>
        <taxon>Bacillati</taxon>
        <taxon>Actinomycetota</taxon>
        <taxon>Actinomycetes</taxon>
        <taxon>Kitasatosporales</taxon>
        <taxon>Streptomycetaceae</taxon>
        <taxon>Streptomyces</taxon>
    </lineage>
</organism>
<dbReference type="Proteomes" id="UP001500124">
    <property type="component" value="Unassembled WGS sequence"/>
</dbReference>
<dbReference type="EMBL" id="BAABKC010000048">
    <property type="protein sequence ID" value="GAA5059318.1"/>
    <property type="molecule type" value="Genomic_DNA"/>
</dbReference>
<proteinExistence type="predicted"/>
<sequence>MLRNSSQEPSQEAAGSSVVGALVVPTTIGLLVSGPLSERTPHPATRLMDAIAAAGCRHRFRLNTRTLLDPPYHKGRQTIPRVVAR</sequence>
<accession>A0ABP9KMT5</accession>